<keyword evidence="4" id="KW-1185">Reference proteome</keyword>
<proteinExistence type="predicted"/>
<feature type="compositionally biased region" description="Basic and acidic residues" evidence="2">
    <location>
        <begin position="48"/>
        <end position="66"/>
    </location>
</feature>
<feature type="compositionally biased region" description="Polar residues" evidence="2">
    <location>
        <begin position="1"/>
        <end position="14"/>
    </location>
</feature>
<feature type="region of interest" description="Disordered" evidence="2">
    <location>
        <begin position="1"/>
        <end position="66"/>
    </location>
</feature>
<keyword evidence="1" id="KW-0175">Coiled coil</keyword>
<evidence type="ECO:0000256" key="1">
    <source>
        <dbReference type="SAM" id="Coils"/>
    </source>
</evidence>
<protein>
    <submittedName>
        <fullName evidence="3">Uncharacterized protein</fullName>
    </submittedName>
</protein>
<evidence type="ECO:0000313" key="4">
    <source>
        <dbReference type="Proteomes" id="UP000660262"/>
    </source>
</evidence>
<dbReference type="EMBL" id="BNJQ01000007">
    <property type="protein sequence ID" value="GHP04397.1"/>
    <property type="molecule type" value="Genomic_DNA"/>
</dbReference>
<comment type="caution">
    <text evidence="3">The sequence shown here is derived from an EMBL/GenBank/DDBJ whole genome shotgun (WGS) entry which is preliminary data.</text>
</comment>
<reference evidence="3" key="1">
    <citation type="submission" date="2020-10" db="EMBL/GenBank/DDBJ databases">
        <title>Unveiling of a novel bifunctional photoreceptor, Dualchrome1, isolated from a cosmopolitan green alga.</title>
        <authorList>
            <person name="Suzuki S."/>
            <person name="Kawachi M."/>
        </authorList>
    </citation>
    <scope>NUCLEOTIDE SEQUENCE</scope>
    <source>
        <strain evidence="3">NIES 2893</strain>
    </source>
</reference>
<gene>
    <name evidence="3" type="ORF">PPROV_000315100</name>
</gene>
<organism evidence="3 4">
    <name type="scientific">Pycnococcus provasolii</name>
    <dbReference type="NCBI Taxonomy" id="41880"/>
    <lineage>
        <taxon>Eukaryota</taxon>
        <taxon>Viridiplantae</taxon>
        <taxon>Chlorophyta</taxon>
        <taxon>Pseudoscourfieldiophyceae</taxon>
        <taxon>Pseudoscourfieldiales</taxon>
        <taxon>Pycnococcaceae</taxon>
        <taxon>Pycnococcus</taxon>
    </lineage>
</organism>
<evidence type="ECO:0000256" key="2">
    <source>
        <dbReference type="SAM" id="MobiDB-lite"/>
    </source>
</evidence>
<sequence>MAAPSSSLARSSMNFAAAPRRRLTAPPHHPPQQPFRFQQKRASAMNGQEDHGHCGDGLDHCGDGEKQDESRNLLLSAASAAAAAAKSHVESIMQNGRNGGDSGLLKVNGKKSHLSVAAERIMEQDHSRIVSNIERLRKENEELTQMIVQAEGEDSRALRQAKVAGAAAAANMRTTLSVRKIEKFLGN</sequence>
<dbReference type="Proteomes" id="UP000660262">
    <property type="component" value="Unassembled WGS sequence"/>
</dbReference>
<dbReference type="AlphaFoldDB" id="A0A830HH56"/>
<accession>A0A830HH56</accession>
<feature type="coiled-coil region" evidence="1">
    <location>
        <begin position="126"/>
        <end position="153"/>
    </location>
</feature>
<name>A0A830HH56_9CHLO</name>
<evidence type="ECO:0000313" key="3">
    <source>
        <dbReference type="EMBL" id="GHP04397.1"/>
    </source>
</evidence>